<evidence type="ECO:0000313" key="4">
    <source>
        <dbReference type="Proteomes" id="UP000631114"/>
    </source>
</evidence>
<proteinExistence type="predicted"/>
<gene>
    <name evidence="3" type="ORF">IFM89_016664</name>
</gene>
<evidence type="ECO:0000313" key="3">
    <source>
        <dbReference type="EMBL" id="KAF9621170.1"/>
    </source>
</evidence>
<evidence type="ECO:0000256" key="1">
    <source>
        <dbReference type="SAM" id="Coils"/>
    </source>
</evidence>
<keyword evidence="2" id="KW-0812">Transmembrane</keyword>
<feature type="coiled-coil region" evidence="1">
    <location>
        <begin position="322"/>
        <end position="349"/>
    </location>
</feature>
<evidence type="ECO:0000256" key="2">
    <source>
        <dbReference type="SAM" id="Phobius"/>
    </source>
</evidence>
<sequence>MEDECMNSDHRSLIDQLERGILFSLSLSLYIYICLLERLSNLILLERDELRKDIEQLCLQQAGPSYLAVATRMHFQRTAGLEMEIETLKKKLAFSTRENKNLHEELSESQLADLHTVEVSKNMEAEKQLKFFQGCVAAAFAERDNALMEAEKAKEREDFLSREANAFQERIENMTSNFLEEKKLNASLQIDLMKLEKQNENLQKVISKFYDIRQSLLGVIEDTCLDEKCAHLLQDGPERWSFNNDMENPSTEYVIALEKELETLRNSIDRHQSKILVGLEIEDHLKQRVRELEKEKILFDAMIKKKILELQYSHTQHKCEVMDLLEHEMNQFKAIINVLQERIKQFDENRTRDFGLPQVEANIVDIECRDVHMTTDVDKYLEHEGKALASARGFSEGDTSDVLGQALREKNFQVSALLLLSQQDERHLLERNVNAVLQKRMEDLQRNLLQVTNEKVKALMELAQLRQDYQLLQENSSQRMKQGNSLLAECGDHEKDGKLKNLLKKTSLRHWIWKPDFGIIETGAHINNNAGNPNKKSNYPVDFARMKIENATLKEFIESMDHLTSSVHRLRLSLLKAKDSSTSSGSVTSTIAVLDGIITEAKLVRTALGSSLPVSSLAEVDTGPIGETLALKKPTDGCRVPNSEKLDSVSAAGFEMVELLILAAHTLKEGLIEKSSEDESIV</sequence>
<keyword evidence="2" id="KW-1133">Transmembrane helix</keyword>
<accession>A0A835ILI1</accession>
<organism evidence="3 4">
    <name type="scientific">Coptis chinensis</name>
    <dbReference type="NCBI Taxonomy" id="261450"/>
    <lineage>
        <taxon>Eukaryota</taxon>
        <taxon>Viridiplantae</taxon>
        <taxon>Streptophyta</taxon>
        <taxon>Embryophyta</taxon>
        <taxon>Tracheophyta</taxon>
        <taxon>Spermatophyta</taxon>
        <taxon>Magnoliopsida</taxon>
        <taxon>Ranunculales</taxon>
        <taxon>Ranunculaceae</taxon>
        <taxon>Coptidoideae</taxon>
        <taxon>Coptis</taxon>
    </lineage>
</organism>
<keyword evidence="4" id="KW-1185">Reference proteome</keyword>
<comment type="caution">
    <text evidence="3">The sequence shown here is derived from an EMBL/GenBank/DDBJ whole genome shotgun (WGS) entry which is preliminary data.</text>
</comment>
<dbReference type="EMBL" id="JADFTS010000002">
    <property type="protein sequence ID" value="KAF9621170.1"/>
    <property type="molecule type" value="Genomic_DNA"/>
</dbReference>
<reference evidence="3 4" key="1">
    <citation type="submission" date="2020-10" db="EMBL/GenBank/DDBJ databases">
        <title>The Coptis chinensis genome and diversification of protoberbering-type alkaloids.</title>
        <authorList>
            <person name="Wang B."/>
            <person name="Shu S."/>
            <person name="Song C."/>
            <person name="Liu Y."/>
        </authorList>
    </citation>
    <scope>NUCLEOTIDE SEQUENCE [LARGE SCALE GENOMIC DNA]</scope>
    <source>
        <strain evidence="3">HL-2020</strain>
        <tissue evidence="3">Leaf</tissue>
    </source>
</reference>
<dbReference type="PANTHER" id="PTHR35712:SF1">
    <property type="entry name" value="MYOSIN HEAVY CHAIN-LIKE PROTEIN"/>
    <property type="match status" value="1"/>
</dbReference>
<dbReference type="PANTHER" id="PTHR35712">
    <property type="entry name" value="MYOSIN HEAVY CHAIN-LIKE PROTEIN"/>
    <property type="match status" value="1"/>
</dbReference>
<feature type="coiled-coil region" evidence="1">
    <location>
        <begin position="136"/>
        <end position="212"/>
    </location>
</feature>
<feature type="coiled-coil region" evidence="1">
    <location>
        <begin position="434"/>
        <end position="475"/>
    </location>
</feature>
<protein>
    <submittedName>
        <fullName evidence="3">Uncharacterized protein</fullName>
    </submittedName>
</protein>
<feature type="transmembrane region" description="Helical" evidence="2">
    <location>
        <begin position="21"/>
        <end position="39"/>
    </location>
</feature>
<dbReference type="Proteomes" id="UP000631114">
    <property type="component" value="Unassembled WGS sequence"/>
</dbReference>
<dbReference type="AlphaFoldDB" id="A0A835ILI1"/>
<keyword evidence="2" id="KW-0472">Membrane</keyword>
<name>A0A835ILI1_9MAGN</name>
<keyword evidence="1" id="KW-0175">Coiled coil</keyword>
<dbReference type="OrthoDB" id="1719803at2759"/>